<proteinExistence type="inferred from homology"/>
<keyword evidence="10 21" id="KW-0812">Transmembrane</keyword>
<keyword evidence="13 21" id="KW-0418">Kinase</keyword>
<evidence type="ECO:0000256" key="19">
    <source>
        <dbReference type="ARBA" id="ARBA00023209"/>
    </source>
</evidence>
<keyword evidence="12 21" id="KW-0547">Nucleotide-binding</keyword>
<keyword evidence="16 21" id="KW-1133">Transmembrane helix</keyword>
<keyword evidence="8 21" id="KW-0997">Cell inner membrane</keyword>
<evidence type="ECO:0000256" key="21">
    <source>
        <dbReference type="RuleBase" id="RU363065"/>
    </source>
</evidence>
<keyword evidence="20 21" id="KW-1208">Phospholipid metabolism</keyword>
<keyword evidence="19" id="KW-0594">Phospholipid biosynthesis</keyword>
<name>A0ABU0BJN5_9HYPH</name>
<keyword evidence="14 21" id="KW-0067">ATP-binding</keyword>
<comment type="cofactor">
    <cofactor evidence="1">
        <name>Mg(2+)</name>
        <dbReference type="ChEBI" id="CHEBI:18420"/>
    </cofactor>
</comment>
<comment type="caution">
    <text evidence="22">The sequence shown here is derived from an EMBL/GenBank/DDBJ whole genome shotgun (WGS) entry which is preliminary data.</text>
</comment>
<evidence type="ECO:0000256" key="7">
    <source>
        <dbReference type="ARBA" id="ARBA00022516"/>
    </source>
</evidence>
<evidence type="ECO:0000256" key="13">
    <source>
        <dbReference type="ARBA" id="ARBA00022777"/>
    </source>
</evidence>
<comment type="catalytic activity">
    <reaction evidence="21">
        <text>a 1,2-diacyl-sn-glycerol + ATP = a 1,2-diacyl-sn-glycero-3-phosphate + ADP + H(+)</text>
        <dbReference type="Rhea" id="RHEA:10272"/>
        <dbReference type="ChEBI" id="CHEBI:15378"/>
        <dbReference type="ChEBI" id="CHEBI:17815"/>
        <dbReference type="ChEBI" id="CHEBI:30616"/>
        <dbReference type="ChEBI" id="CHEBI:58608"/>
        <dbReference type="ChEBI" id="CHEBI:456216"/>
        <dbReference type="EC" id="2.7.1.107"/>
    </reaction>
</comment>
<dbReference type="PANTHER" id="PTHR34299">
    <property type="entry name" value="DIACYLGLYCEROL KINASE"/>
    <property type="match status" value="1"/>
</dbReference>
<feature type="transmembrane region" description="Helical" evidence="21">
    <location>
        <begin position="59"/>
        <end position="80"/>
    </location>
</feature>
<evidence type="ECO:0000313" key="23">
    <source>
        <dbReference type="Proteomes" id="UP001230207"/>
    </source>
</evidence>
<evidence type="ECO:0000256" key="14">
    <source>
        <dbReference type="ARBA" id="ARBA00022840"/>
    </source>
</evidence>
<evidence type="ECO:0000256" key="15">
    <source>
        <dbReference type="ARBA" id="ARBA00022842"/>
    </source>
</evidence>
<keyword evidence="11" id="KW-0479">Metal-binding</keyword>
<reference evidence="22 23" key="1">
    <citation type="submission" date="2023-07" db="EMBL/GenBank/DDBJ databases">
        <title>Genomic Encyclopedia of Type Strains, Phase IV (KMG-IV): sequencing the most valuable type-strain genomes for metagenomic binning, comparative biology and taxonomic classification.</title>
        <authorList>
            <person name="Goeker M."/>
        </authorList>
    </citation>
    <scope>NUCLEOTIDE SEQUENCE [LARGE SCALE GENOMIC DNA]</scope>
    <source>
        <strain evidence="22 23">DSM 1112</strain>
    </source>
</reference>
<evidence type="ECO:0000256" key="20">
    <source>
        <dbReference type="ARBA" id="ARBA00023264"/>
    </source>
</evidence>
<evidence type="ECO:0000256" key="17">
    <source>
        <dbReference type="ARBA" id="ARBA00023098"/>
    </source>
</evidence>
<comment type="caution">
    <text evidence="21">Lacks conserved residue(s) required for the propagation of feature annotation.</text>
</comment>
<dbReference type="Proteomes" id="UP001230207">
    <property type="component" value="Unassembled WGS sequence"/>
</dbReference>
<protein>
    <recommendedName>
        <fullName evidence="5 21">Diacylglycerol kinase</fullName>
        <ecNumber evidence="4 21">2.7.1.107</ecNumber>
    </recommendedName>
</protein>
<evidence type="ECO:0000256" key="3">
    <source>
        <dbReference type="ARBA" id="ARBA00005967"/>
    </source>
</evidence>
<dbReference type="Pfam" id="PF01219">
    <property type="entry name" value="DAGK_prokar"/>
    <property type="match status" value="1"/>
</dbReference>
<accession>A0ABU0BJN5</accession>
<keyword evidence="18 21" id="KW-0472">Membrane</keyword>
<evidence type="ECO:0000256" key="10">
    <source>
        <dbReference type="ARBA" id="ARBA00022692"/>
    </source>
</evidence>
<dbReference type="EMBL" id="JAUSVF010000001">
    <property type="protein sequence ID" value="MDQ0318461.1"/>
    <property type="molecule type" value="Genomic_DNA"/>
</dbReference>
<dbReference type="EC" id="2.7.1.107" evidence="4 21"/>
<evidence type="ECO:0000256" key="18">
    <source>
        <dbReference type="ARBA" id="ARBA00023136"/>
    </source>
</evidence>
<keyword evidence="17 21" id="KW-0443">Lipid metabolism</keyword>
<evidence type="ECO:0000256" key="8">
    <source>
        <dbReference type="ARBA" id="ARBA00022519"/>
    </source>
</evidence>
<keyword evidence="15" id="KW-0460">Magnesium</keyword>
<evidence type="ECO:0000313" key="22">
    <source>
        <dbReference type="EMBL" id="MDQ0318461.1"/>
    </source>
</evidence>
<dbReference type="InterPro" id="IPR000829">
    <property type="entry name" value="DAGK"/>
</dbReference>
<gene>
    <name evidence="22" type="ORF">QO002_000599</name>
</gene>
<sequence length="127" mass="13602">MSMTSTVPKLTSVRHFFAAAQYSASGAVRAWKEAAFRHEVFGFLVLVAIYGWIGASGLTLVAALILFLLLLAVEAINTAIEEIIDRISPEISATGRHAKDLGSFSVFCLLCANGILLLYTIGTSLLP</sequence>
<comment type="similarity">
    <text evidence="3 21">Belongs to the bacterial diacylglycerol kinase family.</text>
</comment>
<feature type="transmembrane region" description="Helical" evidence="21">
    <location>
        <begin position="101"/>
        <end position="121"/>
    </location>
</feature>
<evidence type="ECO:0000256" key="6">
    <source>
        <dbReference type="ARBA" id="ARBA00022475"/>
    </source>
</evidence>
<keyword evidence="23" id="KW-1185">Reference proteome</keyword>
<evidence type="ECO:0000256" key="12">
    <source>
        <dbReference type="ARBA" id="ARBA00022741"/>
    </source>
</evidence>
<keyword evidence="6" id="KW-1003">Cell membrane</keyword>
<keyword evidence="7" id="KW-0444">Lipid biosynthesis</keyword>
<dbReference type="PANTHER" id="PTHR34299:SF1">
    <property type="entry name" value="DIACYLGLYCEROL KINASE"/>
    <property type="match status" value="1"/>
</dbReference>
<dbReference type="InterPro" id="IPR036945">
    <property type="entry name" value="DAGK_sf"/>
</dbReference>
<comment type="function">
    <text evidence="21">Catalyzes the ATP-dependent phosphorylation of sn-l,2-diacylglycerol (DAG) to phosphatidic acid. Involved in the recycling of diacylglycerol produced as a by-product during membrane-derived oligosaccharide (MDO) biosynthesis.</text>
</comment>
<keyword evidence="9 21" id="KW-0808">Transferase</keyword>
<evidence type="ECO:0000256" key="16">
    <source>
        <dbReference type="ARBA" id="ARBA00022989"/>
    </source>
</evidence>
<evidence type="ECO:0000256" key="11">
    <source>
        <dbReference type="ARBA" id="ARBA00022723"/>
    </source>
</evidence>
<evidence type="ECO:0000256" key="9">
    <source>
        <dbReference type="ARBA" id="ARBA00022679"/>
    </source>
</evidence>
<evidence type="ECO:0000256" key="1">
    <source>
        <dbReference type="ARBA" id="ARBA00001946"/>
    </source>
</evidence>
<evidence type="ECO:0000256" key="5">
    <source>
        <dbReference type="ARBA" id="ARBA00017575"/>
    </source>
</evidence>
<dbReference type="GO" id="GO:0004143">
    <property type="term" value="F:ATP-dependent diacylglycerol kinase activity"/>
    <property type="evidence" value="ECO:0007669"/>
    <property type="project" value="UniProtKB-EC"/>
</dbReference>
<evidence type="ECO:0000256" key="2">
    <source>
        <dbReference type="ARBA" id="ARBA00004429"/>
    </source>
</evidence>
<dbReference type="Gene3D" id="1.10.287.3610">
    <property type="match status" value="1"/>
</dbReference>
<dbReference type="CDD" id="cd14264">
    <property type="entry name" value="DAGK_IM"/>
    <property type="match status" value="1"/>
</dbReference>
<comment type="subcellular location">
    <subcellularLocation>
        <location evidence="2 21">Cell inner membrane</location>
        <topology evidence="2 21">Multi-pass membrane protein</topology>
    </subcellularLocation>
</comment>
<dbReference type="InterPro" id="IPR033718">
    <property type="entry name" value="DAGK_prok"/>
</dbReference>
<organism evidence="22 23">
    <name type="scientific">Pararhizobium capsulatum DSM 1112</name>
    <dbReference type="NCBI Taxonomy" id="1121113"/>
    <lineage>
        <taxon>Bacteria</taxon>
        <taxon>Pseudomonadati</taxon>
        <taxon>Pseudomonadota</taxon>
        <taxon>Alphaproteobacteria</taxon>
        <taxon>Hyphomicrobiales</taxon>
        <taxon>Rhizobiaceae</taxon>
        <taxon>Rhizobium/Agrobacterium group</taxon>
        <taxon>Pararhizobium</taxon>
    </lineage>
</organism>
<evidence type="ECO:0000256" key="4">
    <source>
        <dbReference type="ARBA" id="ARBA00012133"/>
    </source>
</evidence>